<accession>F5VCJ6</accession>
<dbReference type="EMBL" id="AFMN01000001">
    <property type="protein sequence ID" value="EGL98628.1"/>
    <property type="molecule type" value="Genomic_DNA"/>
</dbReference>
<organism evidence="2 3">
    <name type="scientific">Ligilactobacillus salivarius NIAS840</name>
    <dbReference type="NCBI Taxonomy" id="1029822"/>
    <lineage>
        <taxon>Bacteria</taxon>
        <taxon>Bacillati</taxon>
        <taxon>Bacillota</taxon>
        <taxon>Bacilli</taxon>
        <taxon>Lactobacillales</taxon>
        <taxon>Lactobacillaceae</taxon>
        <taxon>Ligilactobacillus</taxon>
    </lineage>
</organism>
<feature type="region of interest" description="Disordered" evidence="1">
    <location>
        <begin position="1"/>
        <end position="21"/>
    </location>
</feature>
<reference evidence="2 3" key="1">
    <citation type="journal article" date="2011" name="J. Bacteriol.">
        <title>Genome Sequence of Lactobacillus salivarius NIAS840, Isolated from Chicken Intestine.</title>
        <authorList>
            <person name="Ham J.S."/>
            <person name="Kim H.W."/>
            <person name="Seol K.H."/>
            <person name="Jang A."/>
            <person name="Jeong S.G."/>
            <person name="Oh M.H."/>
            <person name="Kim D.H."/>
            <person name="Kang D.K."/>
            <person name="Kim G.B."/>
            <person name="Cha C.J."/>
        </authorList>
    </citation>
    <scope>NUCLEOTIDE SEQUENCE [LARGE SCALE GENOMIC DNA]</scope>
    <source>
        <strain evidence="2 3">NIAS840</strain>
    </source>
</reference>
<dbReference type="PATRIC" id="fig|1029822.3.peg.325"/>
<sequence length="39" mass="4572">MSLENKKKDRPSKMPKMAKNDGRKIISKKIKIIVSILFR</sequence>
<name>F5VCJ6_9LACO</name>
<proteinExistence type="predicted"/>
<comment type="caution">
    <text evidence="2">The sequence shown here is derived from an EMBL/GenBank/DDBJ whole genome shotgun (WGS) entry which is preliminary data.</text>
</comment>
<dbReference type="AlphaFoldDB" id="F5VCJ6"/>
<dbReference type="Proteomes" id="UP000006227">
    <property type="component" value="Unassembled WGS sequence"/>
</dbReference>
<evidence type="ECO:0000313" key="2">
    <source>
        <dbReference type="EMBL" id="EGL98628.1"/>
    </source>
</evidence>
<evidence type="ECO:0000313" key="3">
    <source>
        <dbReference type="Proteomes" id="UP000006227"/>
    </source>
</evidence>
<gene>
    <name evidence="2" type="ORF">NIAS840_00326</name>
</gene>
<protein>
    <submittedName>
        <fullName evidence="2">Uncharacterized protein</fullName>
    </submittedName>
</protein>
<evidence type="ECO:0000256" key="1">
    <source>
        <dbReference type="SAM" id="MobiDB-lite"/>
    </source>
</evidence>